<dbReference type="AlphaFoldDB" id="A0AAX2EXJ5"/>
<gene>
    <name evidence="2" type="ORF">SAMN03159428_04557</name>
    <name evidence="1" type="ORF">SAMN03159514_04211</name>
</gene>
<evidence type="ECO:0008006" key="5">
    <source>
        <dbReference type="Google" id="ProtNLM"/>
    </source>
</evidence>
<comment type="caution">
    <text evidence="1">The sequence shown here is derived from an EMBL/GenBank/DDBJ whole genome shotgun (WGS) entry which is preliminary data.</text>
</comment>
<evidence type="ECO:0000313" key="2">
    <source>
        <dbReference type="EMBL" id="SFU13590.1"/>
    </source>
</evidence>
<evidence type="ECO:0000313" key="1">
    <source>
        <dbReference type="EMBL" id="SFR23948.1"/>
    </source>
</evidence>
<dbReference type="Proteomes" id="UP000199173">
    <property type="component" value="Unassembled WGS sequence"/>
</dbReference>
<evidence type="ECO:0000313" key="4">
    <source>
        <dbReference type="Proteomes" id="UP000199173"/>
    </source>
</evidence>
<dbReference type="EMBL" id="FOYJ01000011">
    <property type="protein sequence ID" value="SFR23948.1"/>
    <property type="molecule type" value="Genomic_DNA"/>
</dbReference>
<organism evidence="1 4">
    <name type="scientific">Kosakonia radicincitans</name>
    <dbReference type="NCBI Taxonomy" id="283686"/>
    <lineage>
        <taxon>Bacteria</taxon>
        <taxon>Pseudomonadati</taxon>
        <taxon>Pseudomonadota</taxon>
        <taxon>Gammaproteobacteria</taxon>
        <taxon>Enterobacterales</taxon>
        <taxon>Enterobacteriaceae</taxon>
        <taxon>Kosakonia</taxon>
    </lineage>
</organism>
<evidence type="ECO:0000313" key="3">
    <source>
        <dbReference type="Proteomes" id="UP000198760"/>
    </source>
</evidence>
<keyword evidence="3" id="KW-1185">Reference proteome</keyword>
<dbReference type="Proteomes" id="UP000198760">
    <property type="component" value="Unassembled WGS sequence"/>
</dbReference>
<protein>
    <recommendedName>
        <fullName evidence="5">Secreted protein</fullName>
    </recommendedName>
</protein>
<name>A0AAX2EXJ5_9ENTR</name>
<proteinExistence type="predicted"/>
<accession>A0AAX2EXJ5</accession>
<dbReference type="EMBL" id="FPAV01000015">
    <property type="protein sequence ID" value="SFU13590.1"/>
    <property type="molecule type" value="Genomic_DNA"/>
</dbReference>
<reference evidence="3 4" key="1">
    <citation type="submission" date="2016-10" db="EMBL/GenBank/DDBJ databases">
        <authorList>
            <person name="Varghese N."/>
            <person name="Submissions S."/>
        </authorList>
    </citation>
    <scope>NUCLEOTIDE SEQUENCE [LARGE SCALE GENOMIC DNA]</scope>
    <source>
        <strain evidence="2 3">NFIX06</strain>
        <strain evidence="1 4">NFIX08</strain>
    </source>
</reference>
<sequence length="89" mass="10421">MLLWNDDFQTVFWIALLLASPVANPRRGFHILGRRHCLRGGAVRYAPSEMTAEKIRCGFQRQRRDAMRHARFPLISKMCIQPCILQRLL</sequence>